<feature type="signal peptide" evidence="1">
    <location>
        <begin position="1"/>
        <end position="31"/>
    </location>
</feature>
<evidence type="ECO:0000313" key="3">
    <source>
        <dbReference type="Proteomes" id="UP001148932"/>
    </source>
</evidence>
<comment type="caution">
    <text evidence="2">The sequence shown here is derived from an EMBL/GenBank/DDBJ whole genome shotgun (WGS) entry which is preliminary data.</text>
</comment>
<feature type="chain" id="PRO_5047491688" evidence="1">
    <location>
        <begin position="32"/>
        <end position="240"/>
    </location>
</feature>
<keyword evidence="1" id="KW-0732">Signal</keyword>
<sequence length="240" mass="26119">MKRAPKPTKPLQVAPLCIALSSLAGALHVHAEAPMHTDDAGTLTQGAMKLEGVFSRDDKTRGAELLFGAGVAPQLEMEVSLAHAKDTAMNPSTTVHRRGWGVKWVPIQNETGWSVGARFDMGHSRVRDHATPQRFTDRETALTALASYRLANAQVLHLNAGHKIFRAQGTRHRAATWAMGYEIPLTEPLQLTSEVYGEQRSRPDKAVGLRYAITDGLKASAAVGRGNGRTFSQVGMAWEF</sequence>
<keyword evidence="3" id="KW-1185">Reference proteome</keyword>
<accession>A0ABT5S2K4</accession>
<reference evidence="2" key="1">
    <citation type="submission" date="2022-10" db="EMBL/GenBank/DDBJ databases">
        <title>Description of microaerobic benzene degrading bacteria.</title>
        <authorList>
            <person name="Bedics A."/>
            <person name="Tancsics A."/>
            <person name="Banerjee S."/>
        </authorList>
    </citation>
    <scope>NUCLEOTIDE SEQUENCE</scope>
    <source>
        <strain evidence="2">D2M1</strain>
    </source>
</reference>
<name>A0ABT5S2K4_9BURK</name>
<dbReference type="Proteomes" id="UP001148932">
    <property type="component" value="Unassembled WGS sequence"/>
</dbReference>
<protein>
    <submittedName>
        <fullName evidence="2">Uncharacterized protein</fullName>
    </submittedName>
</protein>
<organism evidence="2 3">
    <name type="scientific">Acidovorax benzenivorans</name>
    <dbReference type="NCBI Taxonomy" id="2987520"/>
    <lineage>
        <taxon>Bacteria</taxon>
        <taxon>Pseudomonadati</taxon>
        <taxon>Pseudomonadota</taxon>
        <taxon>Betaproteobacteria</taxon>
        <taxon>Burkholderiales</taxon>
        <taxon>Comamonadaceae</taxon>
        <taxon>Acidovorax</taxon>
    </lineage>
</organism>
<dbReference type="EMBL" id="JAPCKI010000019">
    <property type="protein sequence ID" value="MDD2180182.1"/>
    <property type="molecule type" value="Genomic_DNA"/>
</dbReference>
<dbReference type="RefSeq" id="WP_274113979.1">
    <property type="nucleotide sequence ID" value="NZ_JAPCKI010000019.1"/>
</dbReference>
<evidence type="ECO:0000256" key="1">
    <source>
        <dbReference type="SAM" id="SignalP"/>
    </source>
</evidence>
<proteinExistence type="predicted"/>
<evidence type="ECO:0000313" key="2">
    <source>
        <dbReference type="EMBL" id="MDD2180182.1"/>
    </source>
</evidence>
<gene>
    <name evidence="2" type="ORF">OIN59_22315</name>
</gene>